<reference evidence="2 3" key="1">
    <citation type="journal article" date="2008" name="Nature">
        <title>The Phaeodactylum genome reveals the evolutionary history of diatom genomes.</title>
        <authorList>
            <person name="Bowler C."/>
            <person name="Allen A.E."/>
            <person name="Badger J.H."/>
            <person name="Grimwood J."/>
            <person name="Jabbari K."/>
            <person name="Kuo A."/>
            <person name="Maheswari U."/>
            <person name="Martens C."/>
            <person name="Maumus F."/>
            <person name="Otillar R.P."/>
            <person name="Rayko E."/>
            <person name="Salamov A."/>
            <person name="Vandepoele K."/>
            <person name="Beszteri B."/>
            <person name="Gruber A."/>
            <person name="Heijde M."/>
            <person name="Katinka M."/>
            <person name="Mock T."/>
            <person name="Valentin K."/>
            <person name="Verret F."/>
            <person name="Berges J.A."/>
            <person name="Brownlee C."/>
            <person name="Cadoret J.P."/>
            <person name="Chiovitti A."/>
            <person name="Choi C.J."/>
            <person name="Coesel S."/>
            <person name="De Martino A."/>
            <person name="Detter J.C."/>
            <person name="Durkin C."/>
            <person name="Falciatore A."/>
            <person name="Fournet J."/>
            <person name="Haruta M."/>
            <person name="Huysman M.J."/>
            <person name="Jenkins B.D."/>
            <person name="Jiroutova K."/>
            <person name="Jorgensen R.E."/>
            <person name="Joubert Y."/>
            <person name="Kaplan A."/>
            <person name="Kroger N."/>
            <person name="Kroth P.G."/>
            <person name="La Roche J."/>
            <person name="Lindquist E."/>
            <person name="Lommer M."/>
            <person name="Martin-Jezequel V."/>
            <person name="Lopez P.J."/>
            <person name="Lucas S."/>
            <person name="Mangogna M."/>
            <person name="McGinnis K."/>
            <person name="Medlin L.K."/>
            <person name="Montsant A."/>
            <person name="Oudot-Le Secq M.P."/>
            <person name="Napoli C."/>
            <person name="Obornik M."/>
            <person name="Parker M.S."/>
            <person name="Petit J.L."/>
            <person name="Porcel B.M."/>
            <person name="Poulsen N."/>
            <person name="Robison M."/>
            <person name="Rychlewski L."/>
            <person name="Rynearson T.A."/>
            <person name="Schmutz J."/>
            <person name="Shapiro H."/>
            <person name="Siaut M."/>
            <person name="Stanley M."/>
            <person name="Sussman M.R."/>
            <person name="Taylor A.R."/>
            <person name="Vardi A."/>
            <person name="von Dassow P."/>
            <person name="Vyverman W."/>
            <person name="Willis A."/>
            <person name="Wyrwicz L.S."/>
            <person name="Rokhsar D.S."/>
            <person name="Weissenbach J."/>
            <person name="Armbrust E.V."/>
            <person name="Green B.R."/>
            <person name="Van de Peer Y."/>
            <person name="Grigoriev I.V."/>
        </authorList>
    </citation>
    <scope>NUCLEOTIDE SEQUENCE [LARGE SCALE GENOMIC DNA]</scope>
    <source>
        <strain evidence="2 3">CCAP 1055/1</strain>
    </source>
</reference>
<accession>B7FYE3</accession>
<evidence type="ECO:0000313" key="2">
    <source>
        <dbReference type="EMBL" id="EEC48709.1"/>
    </source>
</evidence>
<dbReference type="EMBL" id="CM000610">
    <property type="protein sequence ID" value="EEC48709.1"/>
    <property type="molecule type" value="Genomic_DNA"/>
</dbReference>
<dbReference type="InParanoid" id="B7FYE3"/>
<dbReference type="HOGENOM" id="CLU_065914_0_0_1"/>
<dbReference type="OrthoDB" id="43681at2759"/>
<dbReference type="RefSeq" id="XP_002179723.1">
    <property type="nucleotide sequence ID" value="XM_002179687.1"/>
</dbReference>
<name>B7FYE3_PHATC</name>
<keyword evidence="1" id="KW-1133">Transmembrane helix</keyword>
<dbReference type="PaxDb" id="2850-Phatr35397"/>
<evidence type="ECO:0000313" key="3">
    <source>
        <dbReference type="Proteomes" id="UP000000759"/>
    </source>
</evidence>
<sequence>MGHAQPSRRSELRPSPSFALAKDRLAAYQARSNSMSERESSRTIPALALRAYHLPGNSWCDDWVQYFANNHPLFGICCHHRLHPVTAKWRLIHLVGSIVFGLAVTNIIWLWFIVNDQHDVNDPVLTISFGGGIRTGNSTVSTGNYTDTEYSNSTAEAALQGHQEIAVTEGMLILWTIGGGLHALFDNTVWYMTACVCCLPGQPLQCLYKYKWCGTYVVVLLVVIFTAVASFVVVLRASLEEDDMVDAGDLNSAGIVDDSIDLSNGIDRDREKYRFLLSYTVELLLALLVYYPVVGTILFTGILGCGRLPVLGGRPYEVECERKLQQRESRRSFNNGRKTSSNLV</sequence>
<feature type="transmembrane region" description="Helical" evidence="1">
    <location>
        <begin position="283"/>
        <end position="305"/>
    </location>
</feature>
<proteinExistence type="predicted"/>
<reference evidence="3" key="2">
    <citation type="submission" date="2008-08" db="EMBL/GenBank/DDBJ databases">
        <authorList>
            <consortium name="Diatom Consortium"/>
            <person name="Grigoriev I."/>
            <person name="Grimwood J."/>
            <person name="Kuo A."/>
            <person name="Otillar R.P."/>
            <person name="Salamov A."/>
            <person name="Detter J.C."/>
            <person name="Lindquist E."/>
            <person name="Shapiro H."/>
            <person name="Lucas S."/>
            <person name="Glavina del Rio T."/>
            <person name="Pitluck S."/>
            <person name="Rokhsar D."/>
            <person name="Bowler C."/>
        </authorList>
    </citation>
    <scope>GENOME REANNOTATION</scope>
    <source>
        <strain evidence="3">CCAP 1055/1</strain>
    </source>
</reference>
<dbReference type="Proteomes" id="UP000000759">
    <property type="component" value="Chromosome 7"/>
</dbReference>
<protein>
    <recommendedName>
        <fullName evidence="4">Transmembrane protein</fullName>
    </recommendedName>
</protein>
<keyword evidence="1" id="KW-0812">Transmembrane</keyword>
<dbReference type="GeneID" id="7200408"/>
<dbReference type="eggNOG" id="ENOG502T9AR">
    <property type="taxonomic scope" value="Eukaryota"/>
</dbReference>
<feature type="transmembrane region" description="Helical" evidence="1">
    <location>
        <begin position="215"/>
        <end position="235"/>
    </location>
</feature>
<organism evidence="2 3">
    <name type="scientific">Phaeodactylum tricornutum (strain CCAP 1055/1)</name>
    <dbReference type="NCBI Taxonomy" id="556484"/>
    <lineage>
        <taxon>Eukaryota</taxon>
        <taxon>Sar</taxon>
        <taxon>Stramenopiles</taxon>
        <taxon>Ochrophyta</taxon>
        <taxon>Bacillariophyta</taxon>
        <taxon>Bacillariophyceae</taxon>
        <taxon>Bacillariophycidae</taxon>
        <taxon>Naviculales</taxon>
        <taxon>Phaeodactylaceae</taxon>
        <taxon>Phaeodactylum</taxon>
    </lineage>
</organism>
<feature type="transmembrane region" description="Helical" evidence="1">
    <location>
        <begin position="91"/>
        <end position="114"/>
    </location>
</feature>
<gene>
    <name evidence="2" type="ORF">PHATRDRAFT_35397</name>
</gene>
<evidence type="ECO:0008006" key="4">
    <source>
        <dbReference type="Google" id="ProtNLM"/>
    </source>
</evidence>
<dbReference type="KEGG" id="pti:PHATRDRAFT_35397"/>
<keyword evidence="1" id="KW-0472">Membrane</keyword>
<keyword evidence="3" id="KW-1185">Reference proteome</keyword>
<dbReference type="AlphaFoldDB" id="B7FYE3"/>
<evidence type="ECO:0000256" key="1">
    <source>
        <dbReference type="SAM" id="Phobius"/>
    </source>
</evidence>